<dbReference type="InterPro" id="IPR013217">
    <property type="entry name" value="Methyltransf_12"/>
</dbReference>
<dbReference type="GO" id="GO:0008168">
    <property type="term" value="F:methyltransferase activity"/>
    <property type="evidence" value="ECO:0007669"/>
    <property type="project" value="UniProtKB-KW"/>
</dbReference>
<organism evidence="2 3">
    <name type="scientific">Aquirhabdus parva</name>
    <dbReference type="NCBI Taxonomy" id="2283318"/>
    <lineage>
        <taxon>Bacteria</taxon>
        <taxon>Pseudomonadati</taxon>
        <taxon>Pseudomonadota</taxon>
        <taxon>Gammaproteobacteria</taxon>
        <taxon>Moraxellales</taxon>
        <taxon>Moraxellaceae</taxon>
        <taxon>Aquirhabdus</taxon>
    </lineage>
</organism>
<keyword evidence="3" id="KW-1185">Reference proteome</keyword>
<reference evidence="2 3" key="1">
    <citation type="submission" date="2018-07" db="EMBL/GenBank/DDBJ databases">
        <title>Genome sequencing of Moraxellaceae gen. HYN0046.</title>
        <authorList>
            <person name="Kim M."/>
            <person name="Yi H."/>
        </authorList>
    </citation>
    <scope>NUCLEOTIDE SEQUENCE [LARGE SCALE GENOMIC DNA]</scope>
    <source>
        <strain evidence="2 3">HYN0046</strain>
    </source>
</reference>
<dbReference type="SUPFAM" id="SSF53335">
    <property type="entry name" value="S-adenosyl-L-methionine-dependent methyltransferases"/>
    <property type="match status" value="1"/>
</dbReference>
<accession>A0A345P5W0</accession>
<evidence type="ECO:0000259" key="1">
    <source>
        <dbReference type="Pfam" id="PF08242"/>
    </source>
</evidence>
<dbReference type="EMBL" id="CP031222">
    <property type="protein sequence ID" value="AXI02669.1"/>
    <property type="molecule type" value="Genomic_DNA"/>
</dbReference>
<keyword evidence="2" id="KW-0808">Transferase</keyword>
<feature type="domain" description="Methyltransferase type 12" evidence="1">
    <location>
        <begin position="58"/>
        <end position="155"/>
    </location>
</feature>
<sequence length="222" mass="25086">MNESASQSEVEAGQAVYSKYTLMAYDAFVLGFSNRYLWRCPTTHIEQLYRKHITSNHLDIGVGTGYFLDHSPFASAPRIALMDLNPQTLAFCSKRIARYSPEIYQRNVLKTIEIDAKPFDSIAINYLLHCLPGNIASKAVVFDYIKPLMKPEGVVFGSTILQGDLPRNWGAKKLMAFYNKKGIFSNQHDQLNDLKQALNDRFTDVSVKVEGCVALFSAKKYQ</sequence>
<dbReference type="Pfam" id="PF08242">
    <property type="entry name" value="Methyltransf_12"/>
    <property type="match status" value="1"/>
</dbReference>
<dbReference type="RefSeq" id="WP_114898779.1">
    <property type="nucleotide sequence ID" value="NZ_CP031222.1"/>
</dbReference>
<dbReference type="GO" id="GO:0032259">
    <property type="term" value="P:methylation"/>
    <property type="evidence" value="ECO:0007669"/>
    <property type="project" value="UniProtKB-KW"/>
</dbReference>
<dbReference type="Gene3D" id="3.40.50.150">
    <property type="entry name" value="Vaccinia Virus protein VP39"/>
    <property type="match status" value="1"/>
</dbReference>
<protein>
    <submittedName>
        <fullName evidence="2">Class I SAM-dependent methyltransferase</fullName>
    </submittedName>
</protein>
<dbReference type="AlphaFoldDB" id="A0A345P5W0"/>
<gene>
    <name evidence="2" type="ORF">HYN46_07395</name>
</gene>
<dbReference type="Proteomes" id="UP000253940">
    <property type="component" value="Chromosome"/>
</dbReference>
<dbReference type="KEGG" id="mbah:HYN46_07395"/>
<dbReference type="PIRSF" id="PIRSF011491">
    <property type="entry name" value="Mtase_YbcY_prd"/>
    <property type="match status" value="1"/>
</dbReference>
<keyword evidence="2" id="KW-0489">Methyltransferase</keyword>
<evidence type="ECO:0000313" key="3">
    <source>
        <dbReference type="Proteomes" id="UP000253940"/>
    </source>
</evidence>
<name>A0A345P5W0_9GAMM</name>
<evidence type="ECO:0000313" key="2">
    <source>
        <dbReference type="EMBL" id="AXI02669.1"/>
    </source>
</evidence>
<proteinExistence type="predicted"/>
<dbReference type="OrthoDB" id="507855at2"/>
<dbReference type="InterPro" id="IPR029063">
    <property type="entry name" value="SAM-dependent_MTases_sf"/>
</dbReference>
<dbReference type="CDD" id="cd02440">
    <property type="entry name" value="AdoMet_MTases"/>
    <property type="match status" value="1"/>
</dbReference>
<dbReference type="InterPro" id="IPR016584">
    <property type="entry name" value="MeTrfase_VrtF"/>
</dbReference>